<evidence type="ECO:0000313" key="3">
    <source>
        <dbReference type="Proteomes" id="UP000245884"/>
    </source>
</evidence>
<feature type="compositionally biased region" description="Basic residues" evidence="1">
    <location>
        <begin position="755"/>
        <end position="768"/>
    </location>
</feature>
<feature type="compositionally biased region" description="Polar residues" evidence="1">
    <location>
        <begin position="614"/>
        <end position="624"/>
    </location>
</feature>
<feature type="compositionally biased region" description="Basic and acidic residues" evidence="1">
    <location>
        <begin position="690"/>
        <end position="705"/>
    </location>
</feature>
<protein>
    <submittedName>
        <fullName evidence="2">Uncharacterized protein</fullName>
    </submittedName>
</protein>
<reference evidence="2 3" key="1">
    <citation type="journal article" date="2018" name="Mol. Biol. Evol.">
        <title>Broad Genomic Sampling Reveals a Smut Pathogenic Ancestry of the Fungal Clade Ustilaginomycotina.</title>
        <authorList>
            <person name="Kijpornyongpan T."/>
            <person name="Mondo S.J."/>
            <person name="Barry K."/>
            <person name="Sandor L."/>
            <person name="Lee J."/>
            <person name="Lipzen A."/>
            <person name="Pangilinan J."/>
            <person name="LaButti K."/>
            <person name="Hainaut M."/>
            <person name="Henrissat B."/>
            <person name="Grigoriev I.V."/>
            <person name="Spatafora J.W."/>
            <person name="Aime M.C."/>
        </authorList>
    </citation>
    <scope>NUCLEOTIDE SEQUENCE [LARGE SCALE GENOMIC DNA]</scope>
    <source>
        <strain evidence="2 3">MCA 5214</strain>
    </source>
</reference>
<feature type="compositionally biased region" description="Basic and acidic residues" evidence="1">
    <location>
        <begin position="533"/>
        <end position="544"/>
    </location>
</feature>
<keyword evidence="3" id="KW-1185">Reference proteome</keyword>
<proteinExistence type="predicted"/>
<sequence>MAVKGEELTQRKASEMSTSSAVSAARVPSASAQQMYILKARDSVQVLKQELSAIALADDHEGKKESYKEAEDFVKSLLSMLQKGQVAPSTSLLSTLQHIVAIQKRSLEYLLKRLPLATFKAVAALHEQMWSTAIPDLYNARNKVESRMDQILHDELRVEMVQLCHKATALAVMRLKELERGTTREAIDLAEDCFEIYCPVIMPSISDILSHSSDAYLGWLDSAQHQIDVLHELTLSKLGRHYGRRLLTSQVLGSIWVRAPTYDISSDLLWISRALRPRREDSQGLDLREWDVRQEDYWHRFFQPFVHPSCDLETLDAAETKKRAEVVEGLVRKWVESGGNSLNALIRETIRSVGEIDETRPQVLVSSGVTFQLVDRKLPLFTGEAESYTKTTDTQVILDYNYLEFGFTEFEETRKPENKDGDFIKAHMPLNKLASADFKVQVAGHAVITLYFAAEDDEDANASGPILTAERPDGEPYPLGDDDIIAIEIRCSAGSVAHYRAGLADRGVLVSDHYVNQHSLGKEISAPILGPFKPKEQDGEEYHDVAPSSPASPPPEQEQEDKIDDGPRELSPLAEPKTLNDTNVTGTVAPAASVKGSPSSSELTSPSPSEESRAATQTGATVPSQGGDIRARTTPTPAPSDTNSGKGTPGSSTKFGPAQRKVKSAAQPAEKKKSDESQTKGKGNQSQAKSKIDDSQAKGRAKKDAQQQQTQKGNVPKGRGPGPATKKRAQLRGDVTDEDHDEAEVQSQTQVARRQPARKSKANAKKLKLQSSSQYENESHSEDGDDEKDGGPSVLAAKSKPRPPSMSNGAIEKATTSRGSGVAALLQQKRGARRVTAQLQNGSNDQGGDDAGDPSQSSTAQSLTIAATTKTKPEAAATKKKSATAPWMMTQTAQSIQQRQAEEAAAGEQIEWDARSDSERDPPAPPDHGDQMDVSALNMGSATEDEDDDKSREQRLRTPQSPTQAVLQRRAANAAASQPSPTATSRKQATTFDRDAAAGATAPPDLTVGPAATKNKKLRLSDVGEDDQTSPTAVSTRNATIDGDVVSMYLSTKEANTIKRARQLRASRKGASGGFAEPTATTTATAATRKRKAGGDSPGKKRQKVAREKTPEVKDHHDDVENKQHFPDADDDDLGRATWQHMRKGMRLVKSTLSPESNQDSGIGGIESDDDDPNLPLLRPHTRANATRQGAHEMEQAQKKALQLAEQQEKESIQKRCAAVGDKYERDIDDAQVRLDELTSYITSLQGRFNEMQAWRRRVFANLE</sequence>
<feature type="compositionally biased region" description="Basic and acidic residues" evidence="1">
    <location>
        <begin position="912"/>
        <end position="931"/>
    </location>
</feature>
<feature type="compositionally biased region" description="Basic and acidic residues" evidence="1">
    <location>
        <begin position="669"/>
        <end position="679"/>
    </location>
</feature>
<feature type="compositionally biased region" description="Polar residues" evidence="1">
    <location>
        <begin position="837"/>
        <end position="846"/>
    </location>
</feature>
<feature type="compositionally biased region" description="Basic residues" evidence="1">
    <location>
        <begin position="1059"/>
        <end position="1068"/>
    </location>
</feature>
<feature type="compositionally biased region" description="Polar residues" evidence="1">
    <location>
        <begin position="680"/>
        <end position="689"/>
    </location>
</feature>
<feature type="compositionally biased region" description="Polar residues" evidence="1">
    <location>
        <begin position="633"/>
        <end position="654"/>
    </location>
</feature>
<dbReference type="EMBL" id="KZ819667">
    <property type="protein sequence ID" value="PWN27861.1"/>
    <property type="molecule type" value="Genomic_DNA"/>
</dbReference>
<feature type="region of interest" description="Disordered" evidence="1">
    <location>
        <begin position="527"/>
        <end position="1207"/>
    </location>
</feature>
<dbReference type="GeneID" id="37031017"/>
<accession>A0A316UU58</accession>
<evidence type="ECO:0000256" key="1">
    <source>
        <dbReference type="SAM" id="MobiDB-lite"/>
    </source>
</evidence>
<feature type="compositionally biased region" description="Polar residues" evidence="1">
    <location>
        <begin position="1029"/>
        <end position="1039"/>
    </location>
</feature>
<feature type="compositionally biased region" description="Polar residues" evidence="1">
    <location>
        <begin position="957"/>
        <end position="966"/>
    </location>
</feature>
<organism evidence="2 3">
    <name type="scientific">Jaminaea rosea</name>
    <dbReference type="NCBI Taxonomy" id="1569628"/>
    <lineage>
        <taxon>Eukaryota</taxon>
        <taxon>Fungi</taxon>
        <taxon>Dikarya</taxon>
        <taxon>Basidiomycota</taxon>
        <taxon>Ustilaginomycotina</taxon>
        <taxon>Exobasidiomycetes</taxon>
        <taxon>Microstromatales</taxon>
        <taxon>Microstromatales incertae sedis</taxon>
        <taxon>Jaminaea</taxon>
    </lineage>
</organism>
<feature type="compositionally biased region" description="Basic and acidic residues" evidence="1">
    <location>
        <begin position="1105"/>
        <end position="1128"/>
    </location>
</feature>
<dbReference type="Proteomes" id="UP000245884">
    <property type="component" value="Unassembled WGS sequence"/>
</dbReference>
<evidence type="ECO:0000313" key="2">
    <source>
        <dbReference type="EMBL" id="PWN27861.1"/>
    </source>
</evidence>
<dbReference type="AlphaFoldDB" id="A0A316UU58"/>
<feature type="compositionally biased region" description="Basic and acidic residues" evidence="1">
    <location>
        <begin position="1"/>
        <end position="14"/>
    </location>
</feature>
<gene>
    <name evidence="2" type="ORF">BDZ90DRAFT_279622</name>
</gene>
<feature type="compositionally biased region" description="Low complexity" evidence="1">
    <location>
        <begin position="968"/>
        <end position="986"/>
    </location>
</feature>
<dbReference type="RefSeq" id="XP_025362473.1">
    <property type="nucleotide sequence ID" value="XM_025509194.1"/>
</dbReference>
<feature type="region of interest" description="Disordered" evidence="1">
    <location>
        <begin position="1"/>
        <end position="24"/>
    </location>
</feature>
<feature type="compositionally biased region" description="Low complexity" evidence="1">
    <location>
        <begin position="866"/>
        <end position="876"/>
    </location>
</feature>
<feature type="compositionally biased region" description="Low complexity" evidence="1">
    <location>
        <begin position="893"/>
        <end position="909"/>
    </location>
</feature>
<feature type="compositionally biased region" description="Polar residues" evidence="1">
    <location>
        <begin position="854"/>
        <end position="865"/>
    </location>
</feature>
<feature type="compositionally biased region" description="Low complexity" evidence="1">
    <location>
        <begin position="597"/>
        <end position="609"/>
    </location>
</feature>
<name>A0A316UU58_9BASI</name>